<sequence length="327" mass="33769">MSRRWAREDESVVDMAEAASRKALEAAGLDASRIGAVLVATVTHPFQTPTAAALLTHRLGATPAAAMDVAAACAGFCHALALAGDMVTGGSAEHVLVVGVDKLSDFTDPDDRGTAFIFGDGAGAVVVGPSDTPGIGPTVWGSDGEQWDTIRQRSNLARRPDVAGLLVGVLDEGPGGVPLGGLADGAGRAAGAGEGRGQRRRPRRVHPAPGQHADRRLAVQDPRLPAHVPVARDIAETGNTSSASIPLAMERMLREGEAPHGGLALLIGFGAGLAYAAQVVQPALARRHHRNPAPGGSRSGRARHQPPEECHAWPTASRRSSRVSPRS</sequence>
<evidence type="ECO:0000256" key="1">
    <source>
        <dbReference type="ARBA" id="ARBA00022679"/>
    </source>
</evidence>
<feature type="compositionally biased region" description="Gly residues" evidence="3">
    <location>
        <begin position="180"/>
        <end position="195"/>
    </location>
</feature>
<keyword evidence="1" id="KW-0808">Transferase</keyword>
<keyword evidence="7" id="KW-1185">Reference proteome</keyword>
<evidence type="ECO:0000313" key="7">
    <source>
        <dbReference type="Proteomes" id="UP001157017"/>
    </source>
</evidence>
<dbReference type="PANTHER" id="PTHR34069:SF2">
    <property type="entry name" value="BETA-KETOACYL-[ACYL-CARRIER-PROTEIN] SYNTHASE III"/>
    <property type="match status" value="1"/>
</dbReference>
<evidence type="ECO:0000256" key="3">
    <source>
        <dbReference type="SAM" id="MobiDB-lite"/>
    </source>
</evidence>
<name>A0ABQ6JBD9_9ACTN</name>
<dbReference type="Pfam" id="PF08545">
    <property type="entry name" value="ACP_syn_III"/>
    <property type="match status" value="1"/>
</dbReference>
<organism evidence="6 7">
    <name type="scientific">Angustibacter aerolatus</name>
    <dbReference type="NCBI Taxonomy" id="1162965"/>
    <lineage>
        <taxon>Bacteria</taxon>
        <taxon>Bacillati</taxon>
        <taxon>Actinomycetota</taxon>
        <taxon>Actinomycetes</taxon>
        <taxon>Kineosporiales</taxon>
        <taxon>Kineosporiaceae</taxon>
    </lineage>
</organism>
<feature type="domain" description="Beta-ketoacyl-[acyl-carrier-protein] synthase III C-terminal" evidence="4">
    <location>
        <begin position="229"/>
        <end position="281"/>
    </location>
</feature>
<evidence type="ECO:0000259" key="4">
    <source>
        <dbReference type="Pfam" id="PF08541"/>
    </source>
</evidence>
<dbReference type="InterPro" id="IPR016039">
    <property type="entry name" value="Thiolase-like"/>
</dbReference>
<evidence type="ECO:0000259" key="5">
    <source>
        <dbReference type="Pfam" id="PF08545"/>
    </source>
</evidence>
<evidence type="ECO:0000313" key="6">
    <source>
        <dbReference type="EMBL" id="GMA84759.1"/>
    </source>
</evidence>
<dbReference type="Proteomes" id="UP001157017">
    <property type="component" value="Unassembled WGS sequence"/>
</dbReference>
<dbReference type="PANTHER" id="PTHR34069">
    <property type="entry name" value="3-OXOACYL-[ACYL-CARRIER-PROTEIN] SYNTHASE 3"/>
    <property type="match status" value="1"/>
</dbReference>
<comment type="caution">
    <text evidence="6">The sequence shown here is derived from an EMBL/GenBank/DDBJ whole genome shotgun (WGS) entry which is preliminary data.</text>
</comment>
<evidence type="ECO:0000256" key="2">
    <source>
        <dbReference type="ARBA" id="ARBA00023315"/>
    </source>
</evidence>
<feature type="region of interest" description="Disordered" evidence="3">
    <location>
        <begin position="180"/>
        <end position="215"/>
    </location>
</feature>
<dbReference type="InterPro" id="IPR013751">
    <property type="entry name" value="ACP_syn_III_N"/>
</dbReference>
<gene>
    <name evidence="6" type="primary">fabH1</name>
    <name evidence="6" type="ORF">GCM10025868_00090</name>
</gene>
<dbReference type="InterPro" id="IPR013747">
    <property type="entry name" value="ACP_syn_III_C"/>
</dbReference>
<feature type="region of interest" description="Disordered" evidence="3">
    <location>
        <begin position="287"/>
        <end position="327"/>
    </location>
</feature>
<dbReference type="EMBL" id="BSUZ01000001">
    <property type="protein sequence ID" value="GMA84759.1"/>
    <property type="molecule type" value="Genomic_DNA"/>
</dbReference>
<dbReference type="SUPFAM" id="SSF53901">
    <property type="entry name" value="Thiolase-like"/>
    <property type="match status" value="2"/>
</dbReference>
<dbReference type="Gene3D" id="3.40.47.10">
    <property type="match status" value="2"/>
</dbReference>
<reference evidence="7" key="1">
    <citation type="journal article" date="2019" name="Int. J. Syst. Evol. Microbiol.">
        <title>The Global Catalogue of Microorganisms (GCM) 10K type strain sequencing project: providing services to taxonomists for standard genome sequencing and annotation.</title>
        <authorList>
            <consortium name="The Broad Institute Genomics Platform"/>
            <consortium name="The Broad Institute Genome Sequencing Center for Infectious Disease"/>
            <person name="Wu L."/>
            <person name="Ma J."/>
        </authorList>
    </citation>
    <scope>NUCLEOTIDE SEQUENCE [LARGE SCALE GENOMIC DNA]</scope>
    <source>
        <strain evidence="7">NBRC 108730</strain>
    </source>
</reference>
<protein>
    <submittedName>
        <fullName evidence="6">3-oxoacyl-[acyl-carrier-protein] synthase 3 protein 1</fullName>
    </submittedName>
</protein>
<dbReference type="Pfam" id="PF08541">
    <property type="entry name" value="ACP_syn_III_C"/>
    <property type="match status" value="1"/>
</dbReference>
<proteinExistence type="predicted"/>
<keyword evidence="2" id="KW-0012">Acyltransferase</keyword>
<feature type="domain" description="Beta-ketoacyl-[acyl-carrier-protein] synthase III N-terminal" evidence="5">
    <location>
        <begin position="67"/>
        <end position="144"/>
    </location>
</feature>
<dbReference type="CDD" id="cd00830">
    <property type="entry name" value="KAS_III"/>
    <property type="match status" value="1"/>
</dbReference>
<accession>A0ABQ6JBD9</accession>